<dbReference type="InterPro" id="IPR016032">
    <property type="entry name" value="Sig_transdc_resp-reg_C-effctor"/>
</dbReference>
<evidence type="ECO:0000256" key="1">
    <source>
        <dbReference type="ARBA" id="ARBA00023015"/>
    </source>
</evidence>
<dbReference type="SMART" id="SM00421">
    <property type="entry name" value="HTH_LUXR"/>
    <property type="match status" value="1"/>
</dbReference>
<dbReference type="PANTHER" id="PTHR44688">
    <property type="entry name" value="DNA-BINDING TRANSCRIPTIONAL ACTIVATOR DEVR_DOSR"/>
    <property type="match status" value="1"/>
</dbReference>
<evidence type="ECO:0000313" key="5">
    <source>
        <dbReference type="EMBL" id="MFD0852514.1"/>
    </source>
</evidence>
<dbReference type="InterPro" id="IPR000792">
    <property type="entry name" value="Tscrpt_reg_LuxR_C"/>
</dbReference>
<dbReference type="EMBL" id="JBHTIR010001410">
    <property type="protein sequence ID" value="MFD0852514.1"/>
    <property type="molecule type" value="Genomic_DNA"/>
</dbReference>
<dbReference type="PANTHER" id="PTHR44688:SF16">
    <property type="entry name" value="DNA-BINDING TRANSCRIPTIONAL ACTIVATOR DEVR_DOSR"/>
    <property type="match status" value="1"/>
</dbReference>
<evidence type="ECO:0000259" key="4">
    <source>
        <dbReference type="PROSITE" id="PS50043"/>
    </source>
</evidence>
<evidence type="ECO:0000256" key="3">
    <source>
        <dbReference type="ARBA" id="ARBA00023163"/>
    </source>
</evidence>
<sequence length="65" mass="7018">EREVLTLVATGLSNDDISGRLRLSPHTVKTHINRTMAKLGVGDRAQLVIIAYESGLVTPGVPHSR</sequence>
<feature type="domain" description="HTH luxR-type" evidence="4">
    <location>
        <begin position="1"/>
        <end position="55"/>
    </location>
</feature>
<reference evidence="6" key="1">
    <citation type="journal article" date="2019" name="Int. J. Syst. Evol. Microbiol.">
        <title>The Global Catalogue of Microorganisms (GCM) 10K type strain sequencing project: providing services to taxonomists for standard genome sequencing and annotation.</title>
        <authorList>
            <consortium name="The Broad Institute Genomics Platform"/>
            <consortium name="The Broad Institute Genome Sequencing Center for Infectious Disease"/>
            <person name="Wu L."/>
            <person name="Ma J."/>
        </authorList>
    </citation>
    <scope>NUCLEOTIDE SEQUENCE [LARGE SCALE GENOMIC DNA]</scope>
    <source>
        <strain evidence="6">JCM 31696</strain>
    </source>
</reference>
<organism evidence="5 6">
    <name type="scientific">Actinomadura adrarensis</name>
    <dbReference type="NCBI Taxonomy" id="1819600"/>
    <lineage>
        <taxon>Bacteria</taxon>
        <taxon>Bacillati</taxon>
        <taxon>Actinomycetota</taxon>
        <taxon>Actinomycetes</taxon>
        <taxon>Streptosporangiales</taxon>
        <taxon>Thermomonosporaceae</taxon>
        <taxon>Actinomadura</taxon>
    </lineage>
</organism>
<gene>
    <name evidence="5" type="ORF">ACFQ07_09785</name>
</gene>
<dbReference type="PROSITE" id="PS00622">
    <property type="entry name" value="HTH_LUXR_1"/>
    <property type="match status" value="1"/>
</dbReference>
<dbReference type="PRINTS" id="PR00038">
    <property type="entry name" value="HTHLUXR"/>
</dbReference>
<keyword evidence="2" id="KW-0238">DNA-binding</keyword>
<name>A0ABW3CG06_9ACTN</name>
<feature type="non-terminal residue" evidence="5">
    <location>
        <position position="1"/>
    </location>
</feature>
<dbReference type="SUPFAM" id="SSF46894">
    <property type="entry name" value="C-terminal effector domain of the bipartite response regulators"/>
    <property type="match status" value="1"/>
</dbReference>
<protein>
    <submittedName>
        <fullName evidence="5">Response regulator transcription factor</fullName>
    </submittedName>
</protein>
<keyword evidence="6" id="KW-1185">Reference proteome</keyword>
<dbReference type="InterPro" id="IPR036388">
    <property type="entry name" value="WH-like_DNA-bd_sf"/>
</dbReference>
<dbReference type="Pfam" id="PF00196">
    <property type="entry name" value="GerE"/>
    <property type="match status" value="1"/>
</dbReference>
<evidence type="ECO:0000256" key="2">
    <source>
        <dbReference type="ARBA" id="ARBA00023125"/>
    </source>
</evidence>
<accession>A0ABW3CG06</accession>
<dbReference type="CDD" id="cd06170">
    <property type="entry name" value="LuxR_C_like"/>
    <property type="match status" value="1"/>
</dbReference>
<dbReference type="PROSITE" id="PS50043">
    <property type="entry name" value="HTH_LUXR_2"/>
    <property type="match status" value="1"/>
</dbReference>
<keyword evidence="3" id="KW-0804">Transcription</keyword>
<comment type="caution">
    <text evidence="5">The sequence shown here is derived from an EMBL/GenBank/DDBJ whole genome shotgun (WGS) entry which is preliminary data.</text>
</comment>
<proteinExistence type="predicted"/>
<dbReference type="Proteomes" id="UP001597083">
    <property type="component" value="Unassembled WGS sequence"/>
</dbReference>
<dbReference type="Gene3D" id="1.10.10.10">
    <property type="entry name" value="Winged helix-like DNA-binding domain superfamily/Winged helix DNA-binding domain"/>
    <property type="match status" value="1"/>
</dbReference>
<keyword evidence="1" id="KW-0805">Transcription regulation</keyword>
<evidence type="ECO:0000313" key="6">
    <source>
        <dbReference type="Proteomes" id="UP001597083"/>
    </source>
</evidence>